<evidence type="ECO:0000256" key="1">
    <source>
        <dbReference type="SAM" id="MobiDB-lite"/>
    </source>
</evidence>
<dbReference type="EMBL" id="JBHUCZ010000001">
    <property type="protein sequence ID" value="MFD1566560.1"/>
    <property type="molecule type" value="Genomic_DNA"/>
</dbReference>
<evidence type="ECO:0000313" key="2">
    <source>
        <dbReference type="EMBL" id="MFD1566560.1"/>
    </source>
</evidence>
<gene>
    <name evidence="2" type="ORF">ACFSAU_03565</name>
</gene>
<proteinExistence type="predicted"/>
<sequence>MQRSRRAILAAVPVALAGCGQSLRENTVPGGLDIRNRRSGSITVAVRAAVRPELRTEGGNGVGQDSATSTPVTPRDADLEPPDKSGEYTVAAESALAVPNFFSRAGRWGVEAVLNPDAEAAADRTRIELFAALPGPTGADTLVVEATADGLTARATTVD</sequence>
<dbReference type="AlphaFoldDB" id="A0ABD6BP13"/>
<evidence type="ECO:0008006" key="4">
    <source>
        <dbReference type="Google" id="ProtNLM"/>
    </source>
</evidence>
<protein>
    <recommendedName>
        <fullName evidence="4">Lipoprotein</fullName>
    </recommendedName>
</protein>
<organism evidence="2 3">
    <name type="scientific">Halolamina litorea</name>
    <dbReference type="NCBI Taxonomy" id="1515593"/>
    <lineage>
        <taxon>Archaea</taxon>
        <taxon>Methanobacteriati</taxon>
        <taxon>Methanobacteriota</taxon>
        <taxon>Stenosarchaea group</taxon>
        <taxon>Halobacteria</taxon>
        <taxon>Halobacteriales</taxon>
        <taxon>Haloferacaceae</taxon>
    </lineage>
</organism>
<comment type="caution">
    <text evidence="2">The sequence shown here is derived from an EMBL/GenBank/DDBJ whole genome shotgun (WGS) entry which is preliminary data.</text>
</comment>
<dbReference type="PROSITE" id="PS51257">
    <property type="entry name" value="PROKAR_LIPOPROTEIN"/>
    <property type="match status" value="1"/>
</dbReference>
<dbReference type="RefSeq" id="WP_267645856.1">
    <property type="nucleotide sequence ID" value="NZ_JANHGR010000001.1"/>
</dbReference>
<reference evidence="2 3" key="1">
    <citation type="journal article" date="2019" name="Int. J. Syst. Evol. Microbiol.">
        <title>The Global Catalogue of Microorganisms (GCM) 10K type strain sequencing project: providing services to taxonomists for standard genome sequencing and annotation.</title>
        <authorList>
            <consortium name="The Broad Institute Genomics Platform"/>
            <consortium name="The Broad Institute Genome Sequencing Center for Infectious Disease"/>
            <person name="Wu L."/>
            <person name="Ma J."/>
        </authorList>
    </citation>
    <scope>NUCLEOTIDE SEQUENCE [LARGE SCALE GENOMIC DNA]</scope>
    <source>
        <strain evidence="2 3">CGMCC 1.12859</strain>
    </source>
</reference>
<accession>A0ABD6BP13</accession>
<dbReference type="Proteomes" id="UP001597139">
    <property type="component" value="Unassembled WGS sequence"/>
</dbReference>
<keyword evidence="3" id="KW-1185">Reference proteome</keyword>
<feature type="compositionally biased region" description="Polar residues" evidence="1">
    <location>
        <begin position="63"/>
        <end position="72"/>
    </location>
</feature>
<name>A0ABD6BP13_9EURY</name>
<feature type="compositionally biased region" description="Basic and acidic residues" evidence="1">
    <location>
        <begin position="75"/>
        <end position="86"/>
    </location>
</feature>
<evidence type="ECO:0000313" key="3">
    <source>
        <dbReference type="Proteomes" id="UP001597139"/>
    </source>
</evidence>
<feature type="region of interest" description="Disordered" evidence="1">
    <location>
        <begin position="53"/>
        <end position="86"/>
    </location>
</feature>